<dbReference type="AlphaFoldDB" id="A0A0J0ERT8"/>
<dbReference type="Pfam" id="PF03959">
    <property type="entry name" value="FSH1"/>
    <property type="match status" value="1"/>
</dbReference>
<evidence type="ECO:0000313" key="4">
    <source>
        <dbReference type="EMBL" id="VTT60594.1"/>
    </source>
</evidence>
<dbReference type="SMR" id="A0A0J0ERT8"/>
<feature type="domain" description="Serine hydrolase" evidence="3">
    <location>
        <begin position="1"/>
        <end position="199"/>
    </location>
</feature>
<sequence length="233" mass="26150">MVHRPRLLCLHGGGASSQIMRVQFSKLESALRKTFQLVFLEGPLDSAPGPGVLPFFEDFGPYSCWVSDDKSLLPEEKRKEENNAIAYIKTFMLQYGPFAGILGFSQGARATASILLEQQREAFTHDALFGVFFCGTFPPFIPDAPDISLPTVHILGLTDPYLRESEELLEHCTQQSVRRVIKFNGGHHMPTSSDVTQKIADVITMTYRTSQRKKVSNIWRKKVPDCRSLALES</sequence>
<dbReference type="PANTHER" id="PTHR48070">
    <property type="entry name" value="ESTERASE OVCA2"/>
    <property type="match status" value="1"/>
</dbReference>
<dbReference type="Gene3D" id="3.40.50.1820">
    <property type="entry name" value="alpha/beta hydrolase"/>
    <property type="match status" value="1"/>
</dbReference>
<evidence type="ECO:0000256" key="2">
    <source>
        <dbReference type="ARBA" id="ARBA00022801"/>
    </source>
</evidence>
<comment type="similarity">
    <text evidence="1">Belongs to the LovG family.</text>
</comment>
<dbReference type="InterPro" id="IPR005645">
    <property type="entry name" value="FSH-like_dom"/>
</dbReference>
<dbReference type="Proteomes" id="UP000760494">
    <property type="component" value="Unassembled WGS sequence"/>
</dbReference>
<dbReference type="GO" id="GO:0044550">
    <property type="term" value="P:secondary metabolite biosynthetic process"/>
    <property type="evidence" value="ECO:0007669"/>
    <property type="project" value="TreeGrafter"/>
</dbReference>
<dbReference type="GO" id="GO:0005737">
    <property type="term" value="C:cytoplasm"/>
    <property type="evidence" value="ECO:0007669"/>
    <property type="project" value="TreeGrafter"/>
</dbReference>
<dbReference type="SUPFAM" id="SSF53474">
    <property type="entry name" value="alpha/beta-Hydrolases"/>
    <property type="match status" value="1"/>
</dbReference>
<proteinExistence type="inferred from homology"/>
<evidence type="ECO:0000313" key="5">
    <source>
        <dbReference type="Proteomes" id="UP000760494"/>
    </source>
</evidence>
<dbReference type="InterPro" id="IPR050593">
    <property type="entry name" value="LovG"/>
</dbReference>
<keyword evidence="2" id="KW-0378">Hydrolase</keyword>
<dbReference type="EMBL" id="CABFJX010000046">
    <property type="protein sequence ID" value="VTT60594.1"/>
    <property type="molecule type" value="Genomic_DNA"/>
</dbReference>
<name>A0A0J0ERT8_FUSFU</name>
<evidence type="ECO:0000259" key="3">
    <source>
        <dbReference type="Pfam" id="PF03959"/>
    </source>
</evidence>
<reference evidence="4" key="1">
    <citation type="submission" date="2019-05" db="EMBL/GenBank/DDBJ databases">
        <authorList>
            <person name="Piombo E."/>
        </authorList>
    </citation>
    <scope>NUCLEOTIDE SEQUENCE</scope>
    <source>
        <strain evidence="4">C2S</strain>
    </source>
</reference>
<accession>A0A0J0ERT8</accession>
<dbReference type="PANTHER" id="PTHR48070:SF3">
    <property type="entry name" value="ESTERASE DBAE-RELATED"/>
    <property type="match status" value="1"/>
</dbReference>
<protein>
    <recommendedName>
        <fullName evidence="3">Serine hydrolase domain-containing protein</fullName>
    </recommendedName>
</protein>
<dbReference type="OrthoDB" id="414698at2759"/>
<dbReference type="InterPro" id="IPR029058">
    <property type="entry name" value="AB_hydrolase_fold"/>
</dbReference>
<dbReference type="GO" id="GO:0005634">
    <property type="term" value="C:nucleus"/>
    <property type="evidence" value="ECO:0007669"/>
    <property type="project" value="TreeGrafter"/>
</dbReference>
<dbReference type="eggNOG" id="KOG2551">
    <property type="taxonomic scope" value="Eukaryota"/>
</dbReference>
<comment type="caution">
    <text evidence="4">The sequence shown here is derived from an EMBL/GenBank/DDBJ whole genome shotgun (WGS) entry which is preliminary data.</text>
</comment>
<organism evidence="4 5">
    <name type="scientific">Fusarium fujikuroi</name>
    <name type="common">Bakanae and foot rot disease fungus</name>
    <name type="synonym">Gibberella fujikuroi</name>
    <dbReference type="NCBI Taxonomy" id="5127"/>
    <lineage>
        <taxon>Eukaryota</taxon>
        <taxon>Fungi</taxon>
        <taxon>Dikarya</taxon>
        <taxon>Ascomycota</taxon>
        <taxon>Pezizomycotina</taxon>
        <taxon>Sordariomycetes</taxon>
        <taxon>Hypocreomycetidae</taxon>
        <taxon>Hypocreales</taxon>
        <taxon>Nectriaceae</taxon>
        <taxon>Fusarium</taxon>
        <taxon>Fusarium fujikuroi species complex</taxon>
    </lineage>
</organism>
<gene>
    <name evidence="4" type="ORF">C2S_4191</name>
</gene>
<evidence type="ECO:0000256" key="1">
    <source>
        <dbReference type="ARBA" id="ARBA00005863"/>
    </source>
</evidence>
<dbReference type="GO" id="GO:0016787">
    <property type="term" value="F:hydrolase activity"/>
    <property type="evidence" value="ECO:0007669"/>
    <property type="project" value="UniProtKB-KW"/>
</dbReference>